<protein>
    <submittedName>
        <fullName evidence="1">Uncharacterized protein</fullName>
    </submittedName>
</protein>
<organism evidence="1 2">
    <name type="scientific">Sclerotinia sclerotiorum (strain ATCC 18683 / 1980 / Ss-1)</name>
    <name type="common">White mold</name>
    <name type="synonym">Whetzelinia sclerotiorum</name>
    <dbReference type="NCBI Taxonomy" id="665079"/>
    <lineage>
        <taxon>Eukaryota</taxon>
        <taxon>Fungi</taxon>
        <taxon>Dikarya</taxon>
        <taxon>Ascomycota</taxon>
        <taxon>Pezizomycotina</taxon>
        <taxon>Leotiomycetes</taxon>
        <taxon>Helotiales</taxon>
        <taxon>Sclerotiniaceae</taxon>
        <taxon>Sclerotinia</taxon>
    </lineage>
</organism>
<gene>
    <name evidence="1" type="ORF">sscle_13g092440</name>
</gene>
<proteinExistence type="predicted"/>
<dbReference type="RefSeq" id="XP_001592148.1">
    <property type="nucleotide sequence ID" value="XM_001592098.1"/>
</dbReference>
<dbReference type="KEGG" id="ssl:SS1G_06387"/>
<reference evidence="2" key="1">
    <citation type="journal article" date="2017" name="Genome Biol. Evol.">
        <title>The complete genome sequence of the phytopathogenic fungus Sclerotinia sclerotiorum reveals insights into the genome architecture of broad host range pathogens.</title>
        <authorList>
            <person name="Derbyshire M."/>
            <person name="Denton-Giles M."/>
            <person name="Hegedus D."/>
            <person name="Seifbarghy S."/>
            <person name="Rollins J."/>
            <person name="van Kan J."/>
            <person name="Seidl M.F."/>
            <person name="Faino L."/>
            <person name="Mbengue M."/>
            <person name="Navaud O."/>
            <person name="Raffaele S."/>
            <person name="Hammond-Kosack K."/>
            <person name="Heard S."/>
            <person name="Oliver R."/>
        </authorList>
    </citation>
    <scope>NUCLEOTIDE SEQUENCE [LARGE SCALE GENOMIC DNA]</scope>
    <source>
        <strain evidence="2">ATCC 18683 / 1980 / Ss-1</strain>
    </source>
</reference>
<dbReference type="EMBL" id="CP017826">
    <property type="protein sequence ID" value="APA14474.1"/>
    <property type="molecule type" value="Genomic_DNA"/>
</dbReference>
<evidence type="ECO:0000313" key="2">
    <source>
        <dbReference type="Proteomes" id="UP000177798"/>
    </source>
</evidence>
<sequence>MPQAHHFKLSTGTLEGVDSGLWKKNRAQSVGLYEVIEFEAHILVTDQPICRKPNADLIITSKVYIEDTSIVWASQI</sequence>
<dbReference type="VEuPathDB" id="FungiDB:sscle_13g092440"/>
<dbReference type="Proteomes" id="UP000177798">
    <property type="component" value="Chromosome 13"/>
</dbReference>
<evidence type="ECO:0000313" key="1">
    <source>
        <dbReference type="EMBL" id="APA14474.1"/>
    </source>
</evidence>
<name>A0A1D9QHR2_SCLS1</name>
<dbReference type="AlphaFoldDB" id="A0A1D9QHR2"/>
<accession>A0A1D9QHR2</accession>